<dbReference type="EMBL" id="CCYD01002864">
    <property type="protein sequence ID" value="CEG47901.1"/>
    <property type="molecule type" value="Genomic_DNA"/>
</dbReference>
<dbReference type="Proteomes" id="UP000054928">
    <property type="component" value="Unassembled WGS sequence"/>
</dbReference>
<sequence>MTTGVKVAEQTSTDFTNQTTDLIANAKERCQRTQVDDDIRLVKLRCKSAGETPTTFKLAMKQTSSLVSFLHGRKMSGCW</sequence>
<name>A0A0P1AZJ7_PLAHL</name>
<reference evidence="2" key="1">
    <citation type="submission" date="2014-09" db="EMBL/GenBank/DDBJ databases">
        <authorList>
            <person name="Sharma Rahul"/>
            <person name="Thines Marco"/>
        </authorList>
    </citation>
    <scope>NUCLEOTIDE SEQUENCE [LARGE SCALE GENOMIC DNA]</scope>
</reference>
<organism evidence="1 2">
    <name type="scientific">Plasmopara halstedii</name>
    <name type="common">Downy mildew of sunflower</name>
    <dbReference type="NCBI Taxonomy" id="4781"/>
    <lineage>
        <taxon>Eukaryota</taxon>
        <taxon>Sar</taxon>
        <taxon>Stramenopiles</taxon>
        <taxon>Oomycota</taxon>
        <taxon>Peronosporomycetes</taxon>
        <taxon>Peronosporales</taxon>
        <taxon>Peronosporaceae</taxon>
        <taxon>Plasmopara</taxon>
    </lineage>
</organism>
<accession>A0A0P1AZJ7</accession>
<dbReference type="AlphaFoldDB" id="A0A0P1AZJ7"/>
<dbReference type="GeneID" id="36400281"/>
<proteinExistence type="predicted"/>
<evidence type="ECO:0000313" key="2">
    <source>
        <dbReference type="Proteomes" id="UP000054928"/>
    </source>
</evidence>
<protein>
    <submittedName>
        <fullName evidence="1">Uncharacterized protein</fullName>
    </submittedName>
</protein>
<keyword evidence="2" id="KW-1185">Reference proteome</keyword>
<evidence type="ECO:0000313" key="1">
    <source>
        <dbReference type="EMBL" id="CEG47901.1"/>
    </source>
</evidence>
<dbReference type="RefSeq" id="XP_024584270.1">
    <property type="nucleotide sequence ID" value="XM_024718919.1"/>
</dbReference>